<accession>A0ACC3DDT0</accession>
<reference evidence="1" key="1">
    <citation type="submission" date="2024-09" db="EMBL/GenBank/DDBJ databases">
        <title>Black Yeasts Isolated from many extreme environments.</title>
        <authorList>
            <person name="Coleine C."/>
            <person name="Stajich J.E."/>
            <person name="Selbmann L."/>
        </authorList>
    </citation>
    <scope>NUCLEOTIDE SEQUENCE</scope>
    <source>
        <strain evidence="1">CCFEE 5737</strain>
    </source>
</reference>
<evidence type="ECO:0000313" key="1">
    <source>
        <dbReference type="EMBL" id="KAK3065684.1"/>
    </source>
</evidence>
<dbReference type="EMBL" id="JAWDJW010006284">
    <property type="protein sequence ID" value="KAK3065684.1"/>
    <property type="molecule type" value="Genomic_DNA"/>
</dbReference>
<sequence length="249" mass="28468">MAQWKQQINEEKYVYDDFQQAIKDSKRHTSAKSVYSIPFYLQVWALMKRQFILKWQDRFSLIVSWITAIVVAIIVGTVWLNLPATSAGAFTRGGVLFIALLFNAFEAFSELASTMIGRPIVNKHRAYTFHRPSALWIGQIIVDLAFSSAKILVFSIMVYFMCGLVREAGAFFTFYLVIVSGYLAMTLFFRTVGCLCPDFDVAIRLAATIITFFVLTSGYLIQWQSEQVWLRWIFYVNALGLGFSAMMLN</sequence>
<comment type="caution">
    <text evidence="1">The sequence shown here is derived from an EMBL/GenBank/DDBJ whole genome shotgun (WGS) entry which is preliminary data.</text>
</comment>
<feature type="non-terminal residue" evidence="1">
    <location>
        <position position="249"/>
    </location>
</feature>
<gene>
    <name evidence="1" type="ORF">LTS18_002529</name>
</gene>
<protein>
    <submittedName>
        <fullName evidence="1">Uncharacterized protein</fullName>
    </submittedName>
</protein>
<evidence type="ECO:0000313" key="2">
    <source>
        <dbReference type="Proteomes" id="UP001186974"/>
    </source>
</evidence>
<name>A0ACC3DDT0_9PEZI</name>
<organism evidence="1 2">
    <name type="scientific">Coniosporium uncinatum</name>
    <dbReference type="NCBI Taxonomy" id="93489"/>
    <lineage>
        <taxon>Eukaryota</taxon>
        <taxon>Fungi</taxon>
        <taxon>Dikarya</taxon>
        <taxon>Ascomycota</taxon>
        <taxon>Pezizomycotina</taxon>
        <taxon>Dothideomycetes</taxon>
        <taxon>Dothideomycetes incertae sedis</taxon>
        <taxon>Coniosporium</taxon>
    </lineage>
</organism>
<keyword evidence="2" id="KW-1185">Reference proteome</keyword>
<dbReference type="Proteomes" id="UP001186974">
    <property type="component" value="Unassembled WGS sequence"/>
</dbReference>
<proteinExistence type="predicted"/>